<evidence type="ECO:0000256" key="1">
    <source>
        <dbReference type="ARBA" id="ARBA00009600"/>
    </source>
</evidence>
<dbReference type="GO" id="GO:0005829">
    <property type="term" value="C:cytosol"/>
    <property type="evidence" value="ECO:0007669"/>
    <property type="project" value="TreeGrafter"/>
</dbReference>
<sequence>MSEHSGVKSGSLLVASPELRGPDFGRTVVYMITHGEEGSLGVVLNKPSEIPVQNVLPQWTELAAKSKVVFVGGPMELSSAMCVGVCRPGVDASDIEGLAPIAGPVCLVSVDSAAGPKGLYLKGVRIFGGHAGWAPGQLVDEVAEGAWSVVASSPQDVLAGPKVDVWFEVLRRQRFPLRWQAWHPGDLERN</sequence>
<evidence type="ECO:0000256" key="2">
    <source>
        <dbReference type="HAMAP-Rule" id="MF_00758"/>
    </source>
</evidence>
<evidence type="ECO:0000313" key="3">
    <source>
        <dbReference type="EMBL" id="AZI59269.1"/>
    </source>
</evidence>
<name>A0A3G8ZPV5_9ACTN</name>
<dbReference type="Proteomes" id="UP000268084">
    <property type="component" value="Chromosome"/>
</dbReference>
<accession>A0A3G8ZPV5</accession>
<dbReference type="Pfam" id="PF02622">
    <property type="entry name" value="DUF179"/>
    <property type="match status" value="1"/>
</dbReference>
<dbReference type="InterPro" id="IPR003774">
    <property type="entry name" value="AlgH-like"/>
</dbReference>
<dbReference type="PANTHER" id="PTHR30327">
    <property type="entry name" value="UNCHARACTERIZED PROTEIN YQGE"/>
    <property type="match status" value="1"/>
</dbReference>
<gene>
    <name evidence="3" type="ORF">EH165_15105</name>
</gene>
<reference evidence="3 4" key="1">
    <citation type="submission" date="2018-11" db="EMBL/GenBank/DDBJ databases">
        <authorList>
            <person name="Da X."/>
        </authorList>
    </citation>
    <scope>NUCLEOTIDE SEQUENCE [LARGE SCALE GENOMIC DNA]</scope>
    <source>
        <strain evidence="3 4">S14-144</strain>
    </source>
</reference>
<keyword evidence="4" id="KW-1185">Reference proteome</keyword>
<comment type="similarity">
    <text evidence="1 2">Belongs to the UPF0301 (AlgH) family.</text>
</comment>
<proteinExistence type="inferred from homology"/>
<dbReference type="Gene3D" id="3.40.1740.10">
    <property type="entry name" value="VC0467-like"/>
    <property type="match status" value="1"/>
</dbReference>
<dbReference type="EMBL" id="CP034170">
    <property type="protein sequence ID" value="AZI59269.1"/>
    <property type="molecule type" value="Genomic_DNA"/>
</dbReference>
<protein>
    <recommendedName>
        <fullName evidence="2">UPF0301 protein EH165_15105</fullName>
    </recommendedName>
</protein>
<dbReference type="RefSeq" id="WP_124800173.1">
    <property type="nucleotide sequence ID" value="NZ_CP034170.1"/>
</dbReference>
<reference evidence="3 4" key="2">
    <citation type="submission" date="2018-12" db="EMBL/GenBank/DDBJ databases">
        <title>Nakamurella antarcticus sp. nov., isolated from Antarctica South Shetland Islands soil.</title>
        <authorList>
            <person name="Peng F."/>
        </authorList>
    </citation>
    <scope>NUCLEOTIDE SEQUENCE [LARGE SCALE GENOMIC DNA]</scope>
    <source>
        <strain evidence="3 4">S14-144</strain>
    </source>
</reference>
<dbReference type="SUPFAM" id="SSF143456">
    <property type="entry name" value="VC0467-like"/>
    <property type="match status" value="1"/>
</dbReference>
<dbReference type="KEGG" id="nak:EH165_15105"/>
<evidence type="ECO:0000313" key="4">
    <source>
        <dbReference type="Proteomes" id="UP000268084"/>
    </source>
</evidence>
<dbReference type="PANTHER" id="PTHR30327:SF1">
    <property type="entry name" value="UPF0301 PROTEIN YQGE"/>
    <property type="match status" value="1"/>
</dbReference>
<dbReference type="AlphaFoldDB" id="A0A3G8ZPV5"/>
<organism evidence="3 4">
    <name type="scientific">Nakamurella antarctica</name>
    <dbReference type="NCBI Taxonomy" id="1902245"/>
    <lineage>
        <taxon>Bacteria</taxon>
        <taxon>Bacillati</taxon>
        <taxon>Actinomycetota</taxon>
        <taxon>Actinomycetes</taxon>
        <taxon>Nakamurellales</taxon>
        <taxon>Nakamurellaceae</taxon>
        <taxon>Nakamurella</taxon>
    </lineage>
</organism>
<dbReference type="OrthoDB" id="9807486at2"/>
<dbReference type="HAMAP" id="MF_00758">
    <property type="entry name" value="UPF0301"/>
    <property type="match status" value="1"/>
</dbReference>